<evidence type="ECO:0000259" key="1">
    <source>
        <dbReference type="Pfam" id="PF06452"/>
    </source>
</evidence>
<dbReference type="SUPFAM" id="SSF49344">
    <property type="entry name" value="CBD9-like"/>
    <property type="match status" value="1"/>
</dbReference>
<keyword evidence="3" id="KW-1185">Reference proteome</keyword>
<organism evidence="2 3">
    <name type="scientific">Muriicola marianensis</name>
    <dbReference type="NCBI Taxonomy" id="1324801"/>
    <lineage>
        <taxon>Bacteria</taxon>
        <taxon>Pseudomonadati</taxon>
        <taxon>Bacteroidota</taxon>
        <taxon>Flavobacteriia</taxon>
        <taxon>Flavobacteriales</taxon>
        <taxon>Flavobacteriaceae</taxon>
        <taxon>Muriicola</taxon>
    </lineage>
</organism>
<name>A0ABQ1R3Y2_9FLAO</name>
<dbReference type="Pfam" id="PF06452">
    <property type="entry name" value="CBM9_1"/>
    <property type="match status" value="1"/>
</dbReference>
<reference evidence="3" key="1">
    <citation type="journal article" date="2019" name="Int. J. Syst. Evol. Microbiol.">
        <title>The Global Catalogue of Microorganisms (GCM) 10K type strain sequencing project: providing services to taxonomists for standard genome sequencing and annotation.</title>
        <authorList>
            <consortium name="The Broad Institute Genomics Platform"/>
            <consortium name="The Broad Institute Genome Sequencing Center for Infectious Disease"/>
            <person name="Wu L."/>
            <person name="Ma J."/>
        </authorList>
    </citation>
    <scope>NUCLEOTIDE SEQUENCE [LARGE SCALE GENOMIC DNA]</scope>
    <source>
        <strain evidence="3">CGMCC 1.12606</strain>
    </source>
</reference>
<accession>A0ABQ1R3Y2</accession>
<evidence type="ECO:0000313" key="2">
    <source>
        <dbReference type="EMBL" id="GGD57311.1"/>
    </source>
</evidence>
<sequence>MKYAMLILALACITSCGKSTEKEDHQLLVVKKTSTPPTLDGLATETCWNMATWHLLDQNWLGEAYTFEDFNGRYKLSWDEDYLYVLVEITDDILYDARKDPLKLWWDDDCVEVFIDEDNSGGLHQFSHNAFAYHIALDGNVVDLAPDREPRLYNDHIRSARRVDGNLSTWELAIRLFKDDYQDGGINIPVPLKKNKKIGFALAYCDNDGSAERENFVGSVFVPGEDKNQGWINADIFGTLVLEE</sequence>
<comment type="caution">
    <text evidence="2">The sequence shown here is derived from an EMBL/GenBank/DDBJ whole genome shotgun (WGS) entry which is preliminary data.</text>
</comment>
<dbReference type="InterPro" id="IPR010502">
    <property type="entry name" value="Carb-bd_dom_fam9"/>
</dbReference>
<evidence type="ECO:0000313" key="3">
    <source>
        <dbReference type="Proteomes" id="UP000625780"/>
    </source>
</evidence>
<dbReference type="RefSeq" id="WP_188371087.1">
    <property type="nucleotide sequence ID" value="NZ_BMFH01000002.1"/>
</dbReference>
<feature type="domain" description="Carbohydrate-binding" evidence="1">
    <location>
        <begin position="40"/>
        <end position="243"/>
    </location>
</feature>
<proteinExistence type="predicted"/>
<dbReference type="Gene3D" id="2.60.40.1190">
    <property type="match status" value="1"/>
</dbReference>
<dbReference type="Proteomes" id="UP000625780">
    <property type="component" value="Unassembled WGS sequence"/>
</dbReference>
<protein>
    <recommendedName>
        <fullName evidence="1">Carbohydrate-binding domain-containing protein</fullName>
    </recommendedName>
</protein>
<dbReference type="EMBL" id="BMFH01000002">
    <property type="protein sequence ID" value="GGD57311.1"/>
    <property type="molecule type" value="Genomic_DNA"/>
</dbReference>
<gene>
    <name evidence="2" type="ORF">GCM10011361_24810</name>
</gene>
<dbReference type="CDD" id="cd00241">
    <property type="entry name" value="DOMON_like"/>
    <property type="match status" value="1"/>
</dbReference>